<dbReference type="EMBL" id="BAAAZG010000055">
    <property type="protein sequence ID" value="GAA4096831.1"/>
    <property type="molecule type" value="Genomic_DNA"/>
</dbReference>
<evidence type="ECO:0000256" key="1">
    <source>
        <dbReference type="ARBA" id="ARBA00022553"/>
    </source>
</evidence>
<dbReference type="SUPFAM" id="SSF52172">
    <property type="entry name" value="CheY-like"/>
    <property type="match status" value="1"/>
</dbReference>
<gene>
    <name evidence="4" type="ORF">GCM10022214_70820</name>
</gene>
<keyword evidence="1 2" id="KW-0597">Phosphoprotein</keyword>
<name>A0ABP7WU24_9ACTN</name>
<dbReference type="InterPro" id="IPR050595">
    <property type="entry name" value="Bact_response_regulator"/>
</dbReference>
<dbReference type="Proteomes" id="UP001500683">
    <property type="component" value="Unassembled WGS sequence"/>
</dbReference>
<sequence length="119" mass="12814">MRVLIIDDDPGVGRLLRTVLERDGHEAVLAEDGEHGWRELTGAAPPQLLILDRMLPDMDGADLLARLRADARGADLPVLMLTAAVHASGDLADGTLTRVLAKPFDLADFRAALRDLRAG</sequence>
<organism evidence="4 5">
    <name type="scientific">Actinomadura miaoliensis</name>
    <dbReference type="NCBI Taxonomy" id="430685"/>
    <lineage>
        <taxon>Bacteria</taxon>
        <taxon>Bacillati</taxon>
        <taxon>Actinomycetota</taxon>
        <taxon>Actinomycetes</taxon>
        <taxon>Streptosporangiales</taxon>
        <taxon>Thermomonosporaceae</taxon>
        <taxon>Actinomadura</taxon>
    </lineage>
</organism>
<evidence type="ECO:0000259" key="3">
    <source>
        <dbReference type="PROSITE" id="PS50110"/>
    </source>
</evidence>
<dbReference type="PANTHER" id="PTHR44591:SF18">
    <property type="entry name" value="REGULATORY PROTEIN"/>
    <property type="match status" value="1"/>
</dbReference>
<dbReference type="PROSITE" id="PS50110">
    <property type="entry name" value="RESPONSE_REGULATORY"/>
    <property type="match status" value="1"/>
</dbReference>
<comment type="caution">
    <text evidence="4">The sequence shown here is derived from an EMBL/GenBank/DDBJ whole genome shotgun (WGS) entry which is preliminary data.</text>
</comment>
<dbReference type="PANTHER" id="PTHR44591">
    <property type="entry name" value="STRESS RESPONSE REGULATOR PROTEIN 1"/>
    <property type="match status" value="1"/>
</dbReference>
<dbReference type="Pfam" id="PF00072">
    <property type="entry name" value="Response_reg"/>
    <property type="match status" value="1"/>
</dbReference>
<dbReference type="SMART" id="SM00448">
    <property type="entry name" value="REC"/>
    <property type="match status" value="1"/>
</dbReference>
<evidence type="ECO:0000313" key="5">
    <source>
        <dbReference type="Proteomes" id="UP001500683"/>
    </source>
</evidence>
<dbReference type="RefSeq" id="WP_344956295.1">
    <property type="nucleotide sequence ID" value="NZ_BAAAZG010000055.1"/>
</dbReference>
<evidence type="ECO:0000256" key="2">
    <source>
        <dbReference type="PROSITE-ProRule" id="PRU00169"/>
    </source>
</evidence>
<feature type="modified residue" description="4-aspartylphosphate" evidence="2">
    <location>
        <position position="52"/>
    </location>
</feature>
<dbReference type="Gene3D" id="3.40.50.2300">
    <property type="match status" value="1"/>
</dbReference>
<dbReference type="InterPro" id="IPR011006">
    <property type="entry name" value="CheY-like_superfamily"/>
</dbReference>
<reference evidence="5" key="1">
    <citation type="journal article" date="2019" name="Int. J. Syst. Evol. Microbiol.">
        <title>The Global Catalogue of Microorganisms (GCM) 10K type strain sequencing project: providing services to taxonomists for standard genome sequencing and annotation.</title>
        <authorList>
            <consortium name="The Broad Institute Genomics Platform"/>
            <consortium name="The Broad Institute Genome Sequencing Center for Infectious Disease"/>
            <person name="Wu L."/>
            <person name="Ma J."/>
        </authorList>
    </citation>
    <scope>NUCLEOTIDE SEQUENCE [LARGE SCALE GENOMIC DNA]</scope>
    <source>
        <strain evidence="5">JCM 16702</strain>
    </source>
</reference>
<dbReference type="CDD" id="cd17574">
    <property type="entry name" value="REC_OmpR"/>
    <property type="match status" value="1"/>
</dbReference>
<dbReference type="InterPro" id="IPR001789">
    <property type="entry name" value="Sig_transdc_resp-reg_receiver"/>
</dbReference>
<protein>
    <recommendedName>
        <fullName evidence="3">Response regulatory domain-containing protein</fullName>
    </recommendedName>
</protein>
<evidence type="ECO:0000313" key="4">
    <source>
        <dbReference type="EMBL" id="GAA4096831.1"/>
    </source>
</evidence>
<feature type="domain" description="Response regulatory" evidence="3">
    <location>
        <begin position="2"/>
        <end position="117"/>
    </location>
</feature>
<proteinExistence type="predicted"/>
<accession>A0ABP7WU24</accession>
<keyword evidence="5" id="KW-1185">Reference proteome</keyword>